<proteinExistence type="predicted"/>
<dbReference type="PROSITE" id="PS50102">
    <property type="entry name" value="RRM"/>
    <property type="match status" value="1"/>
</dbReference>
<reference evidence="3 4" key="1">
    <citation type="submission" date="2015-01" db="EMBL/GenBank/DDBJ databases">
        <title>The Genome Sequence of Exophiala oligosperma CBS72588.</title>
        <authorList>
            <consortium name="The Broad Institute Genomics Platform"/>
            <person name="Cuomo C."/>
            <person name="de Hoog S."/>
            <person name="Gorbushina A."/>
            <person name="Stielow B."/>
            <person name="Teixiera M."/>
            <person name="Abouelleil A."/>
            <person name="Chapman S.B."/>
            <person name="Priest M."/>
            <person name="Young S.K."/>
            <person name="Wortman J."/>
            <person name="Nusbaum C."/>
            <person name="Birren B."/>
        </authorList>
    </citation>
    <scope>NUCLEOTIDE SEQUENCE [LARGE SCALE GENOMIC DNA]</scope>
    <source>
        <strain evidence="3 4">CBS 72588</strain>
    </source>
</reference>
<dbReference type="Gene3D" id="3.30.70.330">
    <property type="match status" value="1"/>
</dbReference>
<sequence>MSWIPHTQESRADRESLTTHQLRASSPVFCGDIGDTETTADCIFSTTPANSPQSGTSIAAVESPSPTISVQVEGLTKDIVEEDLRAVFQVFGKVICVKILPDSDYALVGYTQRVDAEKAVQWLDGIPIKGIYVRVLPLKTLQQL</sequence>
<dbReference type="Pfam" id="PF00076">
    <property type="entry name" value="RRM_1"/>
    <property type="match status" value="1"/>
</dbReference>
<accession>A0A0D2DJD1</accession>
<evidence type="ECO:0000313" key="4">
    <source>
        <dbReference type="Proteomes" id="UP000053342"/>
    </source>
</evidence>
<dbReference type="AlphaFoldDB" id="A0A0D2DJD1"/>
<dbReference type="EMBL" id="KN847403">
    <property type="protein sequence ID" value="KIW35839.1"/>
    <property type="molecule type" value="Genomic_DNA"/>
</dbReference>
<evidence type="ECO:0000259" key="2">
    <source>
        <dbReference type="PROSITE" id="PS50102"/>
    </source>
</evidence>
<keyword evidence="4" id="KW-1185">Reference proteome</keyword>
<organism evidence="3 4">
    <name type="scientific">Exophiala oligosperma</name>
    <dbReference type="NCBI Taxonomy" id="215243"/>
    <lineage>
        <taxon>Eukaryota</taxon>
        <taxon>Fungi</taxon>
        <taxon>Dikarya</taxon>
        <taxon>Ascomycota</taxon>
        <taxon>Pezizomycotina</taxon>
        <taxon>Eurotiomycetes</taxon>
        <taxon>Chaetothyriomycetidae</taxon>
        <taxon>Chaetothyriales</taxon>
        <taxon>Herpotrichiellaceae</taxon>
        <taxon>Exophiala</taxon>
    </lineage>
</organism>
<dbReference type="STRING" id="215243.A0A0D2DJD1"/>
<dbReference type="RefSeq" id="XP_016256055.1">
    <property type="nucleotide sequence ID" value="XM_016413567.1"/>
</dbReference>
<dbReference type="VEuPathDB" id="FungiDB:PV06_11832"/>
<dbReference type="InterPro" id="IPR012677">
    <property type="entry name" value="Nucleotide-bd_a/b_plait_sf"/>
</dbReference>
<name>A0A0D2DJD1_9EURO</name>
<dbReference type="OrthoDB" id="10067824at2759"/>
<dbReference type="InterPro" id="IPR035979">
    <property type="entry name" value="RBD_domain_sf"/>
</dbReference>
<feature type="domain" description="RRM" evidence="2">
    <location>
        <begin position="68"/>
        <end position="140"/>
    </location>
</feature>
<dbReference type="Proteomes" id="UP000053342">
    <property type="component" value="Unassembled WGS sequence"/>
</dbReference>
<dbReference type="GO" id="GO:0003723">
    <property type="term" value="F:RNA binding"/>
    <property type="evidence" value="ECO:0007669"/>
    <property type="project" value="UniProtKB-UniRule"/>
</dbReference>
<gene>
    <name evidence="3" type="ORF">PV06_11832</name>
</gene>
<dbReference type="GeneID" id="27363906"/>
<dbReference type="HOGENOM" id="CLU_1835195_0_0_1"/>
<dbReference type="SUPFAM" id="SSF54928">
    <property type="entry name" value="RNA-binding domain, RBD"/>
    <property type="match status" value="1"/>
</dbReference>
<evidence type="ECO:0000256" key="1">
    <source>
        <dbReference type="PROSITE-ProRule" id="PRU00176"/>
    </source>
</evidence>
<protein>
    <recommendedName>
        <fullName evidence="2">RRM domain-containing protein</fullName>
    </recommendedName>
</protein>
<evidence type="ECO:0000313" key="3">
    <source>
        <dbReference type="EMBL" id="KIW35839.1"/>
    </source>
</evidence>
<dbReference type="SMART" id="SM00360">
    <property type="entry name" value="RRM"/>
    <property type="match status" value="1"/>
</dbReference>
<dbReference type="InterPro" id="IPR000504">
    <property type="entry name" value="RRM_dom"/>
</dbReference>
<keyword evidence="1" id="KW-0694">RNA-binding</keyword>